<sequence>MPGWLWVVIVVAALIIIGVVAAAALQARRSRELQGRFGPEYDRVSADAPSKRQAEAELKARAERHDEFDLRPLDPRDRDTYRARWQDVQAKFVDDPDGAVQDADGLIQDVMRRRGYPVDDFDTRAADLSVDHPNVVENYRAGHGIAVARERGNAGTDELRRAIQHYRSLFDALVEQTETVEARS</sequence>
<proteinExistence type="predicted"/>
<dbReference type="AlphaFoldDB" id="A0A0N9HMI1"/>
<accession>A0A0N9HMI1</accession>
<dbReference type="EMBL" id="KT342857">
    <property type="protein sequence ID" value="ALG05293.2"/>
    <property type="molecule type" value="Genomic_DNA"/>
</dbReference>
<evidence type="ECO:0008006" key="3">
    <source>
        <dbReference type="Google" id="ProtNLM"/>
    </source>
</evidence>
<evidence type="ECO:0000313" key="2">
    <source>
        <dbReference type="EMBL" id="ALG05293.2"/>
    </source>
</evidence>
<keyword evidence="1" id="KW-0812">Transmembrane</keyword>
<keyword evidence="1" id="KW-1133">Transmembrane helix</keyword>
<gene>
    <name evidence="2" type="ORF">5G12_034</name>
</gene>
<protein>
    <recommendedName>
        <fullName evidence="3">Secreted protein</fullName>
    </recommendedName>
</protein>
<keyword evidence="1" id="KW-0472">Membrane</keyword>
<feature type="transmembrane region" description="Helical" evidence="1">
    <location>
        <begin position="6"/>
        <end position="27"/>
    </location>
</feature>
<evidence type="ECO:0000256" key="1">
    <source>
        <dbReference type="SAM" id="Phobius"/>
    </source>
</evidence>
<organism evidence="2">
    <name type="scientific">uncultured bacterium 5G12</name>
    <dbReference type="NCBI Taxonomy" id="1701325"/>
    <lineage>
        <taxon>Bacteria</taxon>
        <taxon>environmental samples</taxon>
    </lineage>
</organism>
<name>A0A0N9HMI1_9BACT</name>
<reference evidence="2" key="1">
    <citation type="submission" date="2016-04" db="EMBL/GenBank/DDBJ databases">
        <title>Exploring the genomic information of specific uncultured soil bacteria through a new metagenomic library-based strategy.</title>
        <authorList>
            <person name="Liu Y."/>
            <person name="Zhang R."/>
        </authorList>
    </citation>
    <scope>NUCLEOTIDE SEQUENCE</scope>
</reference>